<accession>A0A7S3I5M3</accession>
<name>A0A7S3I5M3_9SPIT</name>
<dbReference type="EMBL" id="HBIE01026423">
    <property type="protein sequence ID" value="CAE0313148.1"/>
    <property type="molecule type" value="Transcribed_RNA"/>
</dbReference>
<proteinExistence type="predicted"/>
<evidence type="ECO:0000313" key="1">
    <source>
        <dbReference type="EMBL" id="CAE0313148.1"/>
    </source>
</evidence>
<gene>
    <name evidence="1" type="ORF">FEHR0123_LOCUS8072</name>
</gene>
<sequence>MPKGPSLTESNGVATLEGKLRLMGGVNATGADQVSSIEVSTIQGEFESALTATVCLKIADYSFSGSRVESINFNQRLPQSQYGIWPACDPRDVTKKVRHLAFAKNIHFRFS</sequence>
<organism evidence="1">
    <name type="scientific">Favella ehrenbergii</name>
    <dbReference type="NCBI Taxonomy" id="182087"/>
    <lineage>
        <taxon>Eukaryota</taxon>
        <taxon>Sar</taxon>
        <taxon>Alveolata</taxon>
        <taxon>Ciliophora</taxon>
        <taxon>Intramacronucleata</taxon>
        <taxon>Spirotrichea</taxon>
        <taxon>Choreotrichia</taxon>
        <taxon>Tintinnida</taxon>
        <taxon>Xystonellidae</taxon>
        <taxon>Favella</taxon>
    </lineage>
</organism>
<reference evidence="1" key="1">
    <citation type="submission" date="2021-01" db="EMBL/GenBank/DDBJ databases">
        <authorList>
            <person name="Corre E."/>
            <person name="Pelletier E."/>
            <person name="Niang G."/>
            <person name="Scheremetjew M."/>
            <person name="Finn R."/>
            <person name="Kale V."/>
            <person name="Holt S."/>
            <person name="Cochrane G."/>
            <person name="Meng A."/>
            <person name="Brown T."/>
            <person name="Cohen L."/>
        </authorList>
    </citation>
    <scope>NUCLEOTIDE SEQUENCE</scope>
    <source>
        <strain evidence="1">Fehren 1</strain>
    </source>
</reference>
<protein>
    <submittedName>
        <fullName evidence="1">Uncharacterized protein</fullName>
    </submittedName>
</protein>
<dbReference type="AlphaFoldDB" id="A0A7S3I5M3"/>